<keyword evidence="2" id="KW-0472">Membrane</keyword>
<accession>A0A845QUA0</accession>
<reference evidence="3 4" key="1">
    <citation type="submission" date="2018-08" db="EMBL/GenBank/DDBJ databases">
        <title>Murine metabolic-syndrome-specific gut microbial biobank.</title>
        <authorList>
            <person name="Liu C."/>
        </authorList>
    </citation>
    <scope>NUCLEOTIDE SEQUENCE [LARGE SCALE GENOMIC DNA]</scope>
    <source>
        <strain evidence="3 4">583</strain>
    </source>
</reference>
<dbReference type="OrthoDB" id="10014128at2"/>
<evidence type="ECO:0000256" key="1">
    <source>
        <dbReference type="SAM" id="Coils"/>
    </source>
</evidence>
<gene>
    <name evidence="3" type="ORF">D3Z33_04420</name>
</gene>
<keyword evidence="2" id="KW-1133">Transmembrane helix</keyword>
<dbReference type="Proteomes" id="UP000467132">
    <property type="component" value="Unassembled WGS sequence"/>
</dbReference>
<dbReference type="RefSeq" id="WP_160196600.1">
    <property type="nucleotide sequence ID" value="NZ_QXXA01000005.1"/>
</dbReference>
<protein>
    <submittedName>
        <fullName evidence="3">Uncharacterized protein</fullName>
    </submittedName>
</protein>
<feature type="coiled-coil region" evidence="1">
    <location>
        <begin position="4"/>
        <end position="90"/>
    </location>
</feature>
<sequence>MVDVSKLNKNIESLEEEVTNIKKISDIIRKLDKLNNDIAIKNESYRKLINTIKDLNKDINSSIDKNNQYLSNIKASIKEINDNNIEFNKELSNLYKGMESDLLSHLQEVKSENKKLYLEFESILNSKVERSSSDTKVEIRNKTDKVINIINGIREENKSYQQEVNKKLKTNEIISIALLVLLIISIIMQFI</sequence>
<dbReference type="AlphaFoldDB" id="A0A845QUA0"/>
<evidence type="ECO:0000313" key="4">
    <source>
        <dbReference type="Proteomes" id="UP000467132"/>
    </source>
</evidence>
<evidence type="ECO:0000256" key="2">
    <source>
        <dbReference type="SAM" id="Phobius"/>
    </source>
</evidence>
<organism evidence="3 4">
    <name type="scientific">Senegalia massiliensis</name>
    <dbReference type="NCBI Taxonomy" id="1720316"/>
    <lineage>
        <taxon>Bacteria</taxon>
        <taxon>Bacillati</taxon>
        <taxon>Bacillota</taxon>
        <taxon>Clostridia</taxon>
        <taxon>Eubacteriales</taxon>
        <taxon>Clostridiaceae</taxon>
        <taxon>Senegalia</taxon>
    </lineage>
</organism>
<name>A0A845QUA0_9CLOT</name>
<dbReference type="Gene3D" id="1.20.5.1230">
    <property type="entry name" value="Apolipoprotein A-I"/>
    <property type="match status" value="1"/>
</dbReference>
<proteinExistence type="predicted"/>
<evidence type="ECO:0000313" key="3">
    <source>
        <dbReference type="EMBL" id="NBI06105.1"/>
    </source>
</evidence>
<keyword evidence="4" id="KW-1185">Reference proteome</keyword>
<keyword evidence="1" id="KW-0175">Coiled coil</keyword>
<comment type="caution">
    <text evidence="3">The sequence shown here is derived from an EMBL/GenBank/DDBJ whole genome shotgun (WGS) entry which is preliminary data.</text>
</comment>
<dbReference type="EMBL" id="QXXA01000005">
    <property type="protein sequence ID" value="NBI06105.1"/>
    <property type="molecule type" value="Genomic_DNA"/>
</dbReference>
<keyword evidence="2" id="KW-0812">Transmembrane</keyword>
<feature type="transmembrane region" description="Helical" evidence="2">
    <location>
        <begin position="173"/>
        <end position="190"/>
    </location>
</feature>